<dbReference type="OrthoDB" id="3932237at2759"/>
<dbReference type="EMBL" id="MU004186">
    <property type="protein sequence ID" value="KAF2497835.1"/>
    <property type="molecule type" value="Genomic_DNA"/>
</dbReference>
<proteinExistence type="predicted"/>
<dbReference type="PANTHER" id="PTHR42085:SF2">
    <property type="entry name" value="F-BOX DOMAIN-CONTAINING PROTEIN"/>
    <property type="match status" value="1"/>
</dbReference>
<accession>A0A6A6QZF5</accession>
<evidence type="ECO:0000313" key="1">
    <source>
        <dbReference type="EMBL" id="KAF2497835.1"/>
    </source>
</evidence>
<evidence type="ECO:0000313" key="2">
    <source>
        <dbReference type="Proteomes" id="UP000799750"/>
    </source>
</evidence>
<keyword evidence="2" id="KW-1185">Reference proteome</keyword>
<reference evidence="1" key="1">
    <citation type="journal article" date="2020" name="Stud. Mycol.">
        <title>101 Dothideomycetes genomes: a test case for predicting lifestyles and emergence of pathogens.</title>
        <authorList>
            <person name="Haridas S."/>
            <person name="Albert R."/>
            <person name="Binder M."/>
            <person name="Bloem J."/>
            <person name="Labutti K."/>
            <person name="Salamov A."/>
            <person name="Andreopoulos B."/>
            <person name="Baker S."/>
            <person name="Barry K."/>
            <person name="Bills G."/>
            <person name="Bluhm B."/>
            <person name="Cannon C."/>
            <person name="Castanera R."/>
            <person name="Culley D."/>
            <person name="Daum C."/>
            <person name="Ezra D."/>
            <person name="Gonzalez J."/>
            <person name="Henrissat B."/>
            <person name="Kuo A."/>
            <person name="Liang C."/>
            <person name="Lipzen A."/>
            <person name="Lutzoni F."/>
            <person name="Magnuson J."/>
            <person name="Mondo S."/>
            <person name="Nolan M."/>
            <person name="Ohm R."/>
            <person name="Pangilinan J."/>
            <person name="Park H.-J."/>
            <person name="Ramirez L."/>
            <person name="Alfaro M."/>
            <person name="Sun H."/>
            <person name="Tritt A."/>
            <person name="Yoshinaga Y."/>
            <person name="Zwiers L.-H."/>
            <person name="Turgeon B."/>
            <person name="Goodwin S."/>
            <person name="Spatafora J."/>
            <person name="Crous P."/>
            <person name="Grigoriev I."/>
        </authorList>
    </citation>
    <scope>NUCLEOTIDE SEQUENCE</scope>
    <source>
        <strain evidence="1">CBS 269.34</strain>
    </source>
</reference>
<dbReference type="PANTHER" id="PTHR42085">
    <property type="entry name" value="F-BOX DOMAIN-CONTAINING PROTEIN"/>
    <property type="match status" value="1"/>
</dbReference>
<sequence>MAHWDMSNLTTVEKRLDAALEDASKNRSEQHKLAGLEWEASKTADINRVSFLDLSLELREMIYTEALICEELTCTWLPEDPAQRYVNKYNPQNQPNVALFKVCRQIRAEAQKIYYSSNTFTTRLMFAFEQAGRYAMMVPAPYKDLVRQVHYRFDFRHLLCRPKEFPIYTSMIRKWFPSAHVEIMLWEYPSSVHFLNVTSREENFQSERNFLKTLTGWDKIPDGFGITFDGVGFYSHKLKDIMVDWKPLLRAKDGAVH</sequence>
<name>A0A6A6QZF5_9PEZI</name>
<protein>
    <submittedName>
        <fullName evidence="1">Uncharacterized protein</fullName>
    </submittedName>
</protein>
<dbReference type="AlphaFoldDB" id="A0A6A6QZF5"/>
<dbReference type="InterPro" id="IPR038883">
    <property type="entry name" value="AN11006-like"/>
</dbReference>
<gene>
    <name evidence="1" type="ORF">BU16DRAFT_525425</name>
</gene>
<dbReference type="Proteomes" id="UP000799750">
    <property type="component" value="Unassembled WGS sequence"/>
</dbReference>
<organism evidence="1 2">
    <name type="scientific">Lophium mytilinum</name>
    <dbReference type="NCBI Taxonomy" id="390894"/>
    <lineage>
        <taxon>Eukaryota</taxon>
        <taxon>Fungi</taxon>
        <taxon>Dikarya</taxon>
        <taxon>Ascomycota</taxon>
        <taxon>Pezizomycotina</taxon>
        <taxon>Dothideomycetes</taxon>
        <taxon>Pleosporomycetidae</taxon>
        <taxon>Mytilinidiales</taxon>
        <taxon>Mytilinidiaceae</taxon>
        <taxon>Lophium</taxon>
    </lineage>
</organism>